<dbReference type="GO" id="GO:0005737">
    <property type="term" value="C:cytoplasm"/>
    <property type="evidence" value="ECO:0007669"/>
    <property type="project" value="InterPro"/>
</dbReference>
<keyword evidence="6 9" id="KW-0594">Phospholipid biosynthesis</keyword>
<gene>
    <name evidence="10" type="ORF">SAMN05421855_101564</name>
</gene>
<dbReference type="InterPro" id="IPR010946">
    <property type="entry name" value="GGGP_synth"/>
</dbReference>
<dbReference type="NCBIfam" id="TIGR01768">
    <property type="entry name" value="GGGP-family"/>
    <property type="match status" value="1"/>
</dbReference>
<dbReference type="Gene3D" id="3.20.20.390">
    <property type="entry name" value="FMN-linked oxidoreductases"/>
    <property type="match status" value="1"/>
</dbReference>
<evidence type="ECO:0000256" key="6">
    <source>
        <dbReference type="ARBA" id="ARBA00023209"/>
    </source>
</evidence>
<evidence type="ECO:0000313" key="11">
    <source>
        <dbReference type="Proteomes" id="UP000199321"/>
    </source>
</evidence>
<evidence type="ECO:0000256" key="3">
    <source>
        <dbReference type="ARBA" id="ARBA00022723"/>
    </source>
</evidence>
<accession>A0A1G7CVS2</accession>
<feature type="binding site" evidence="9">
    <location>
        <position position="23"/>
    </location>
    <ligand>
        <name>Mg(2+)</name>
        <dbReference type="ChEBI" id="CHEBI:18420"/>
    </ligand>
</feature>
<comment type="catalytic activity">
    <reaction evidence="8 9">
        <text>sn-glycerol 1-phosphate + (2E,6E,10E)-geranylgeranyl diphosphate = sn-3-O-(geranylgeranyl)glycerol 1-phosphate + diphosphate</text>
        <dbReference type="Rhea" id="RHEA:23404"/>
        <dbReference type="ChEBI" id="CHEBI:33019"/>
        <dbReference type="ChEBI" id="CHEBI:57677"/>
        <dbReference type="ChEBI" id="CHEBI:57685"/>
        <dbReference type="ChEBI" id="CHEBI:58756"/>
        <dbReference type="EC" id="2.5.1.41"/>
    </reaction>
</comment>
<dbReference type="EMBL" id="FNBA01000001">
    <property type="protein sequence ID" value="SDE42726.1"/>
    <property type="molecule type" value="Genomic_DNA"/>
</dbReference>
<dbReference type="GO" id="GO:0047294">
    <property type="term" value="F:phosphoglycerol geranylgeranyltransferase activity"/>
    <property type="evidence" value="ECO:0007669"/>
    <property type="project" value="UniProtKB-UniRule"/>
</dbReference>
<dbReference type="GO" id="GO:0120536">
    <property type="term" value="F:heptaprenylglyceryl phosphate synthase activity"/>
    <property type="evidence" value="ECO:0007669"/>
    <property type="project" value="UniProtKB-ARBA"/>
</dbReference>
<keyword evidence="7 9" id="KW-1208">Phospholipid metabolism</keyword>
<evidence type="ECO:0000256" key="2">
    <source>
        <dbReference type="ARBA" id="ARBA00022679"/>
    </source>
</evidence>
<dbReference type="InterPro" id="IPR038597">
    <property type="entry name" value="GGGP/HepGP_synthase_sf"/>
</dbReference>
<reference evidence="10 11" key="1">
    <citation type="submission" date="2016-10" db="EMBL/GenBank/DDBJ databases">
        <authorList>
            <person name="de Groot N.N."/>
        </authorList>
    </citation>
    <scope>NUCLEOTIDE SEQUENCE [LARGE SCALE GENOMIC DNA]</scope>
    <source>
        <strain evidence="10 11">DSM 16195</strain>
    </source>
</reference>
<comment type="cofactor">
    <cofactor evidence="9">
        <name>Mg(2+)</name>
        <dbReference type="ChEBI" id="CHEBI:18420"/>
    </cofactor>
</comment>
<dbReference type="AlphaFoldDB" id="A0A1G7CVS2"/>
<proteinExistence type="inferred from homology"/>
<keyword evidence="1 9" id="KW-0444">Lipid biosynthesis</keyword>
<dbReference type="PANTHER" id="PTHR40029">
    <property type="match status" value="1"/>
</dbReference>
<evidence type="ECO:0000256" key="8">
    <source>
        <dbReference type="ARBA" id="ARBA00047288"/>
    </source>
</evidence>
<dbReference type="RefSeq" id="WP_093140205.1">
    <property type="nucleotide sequence ID" value="NZ_BMWO01000001.1"/>
</dbReference>
<evidence type="ECO:0000256" key="9">
    <source>
        <dbReference type="HAMAP-Rule" id="MF_00112"/>
    </source>
</evidence>
<dbReference type="HAMAP" id="MF_00112">
    <property type="entry name" value="GGGP_HepGP_synthase"/>
    <property type="match status" value="1"/>
</dbReference>
<feature type="binding site" evidence="9">
    <location>
        <begin position="202"/>
        <end position="203"/>
    </location>
    <ligand>
        <name>sn-glycerol 1-phosphate</name>
        <dbReference type="ChEBI" id="CHEBI:57685"/>
    </ligand>
</feature>
<evidence type="ECO:0000256" key="7">
    <source>
        <dbReference type="ARBA" id="ARBA00023264"/>
    </source>
</evidence>
<dbReference type="GO" id="GO:0000287">
    <property type="term" value="F:magnesium ion binding"/>
    <property type="evidence" value="ECO:0007669"/>
    <property type="project" value="UniProtKB-UniRule"/>
</dbReference>
<protein>
    <recommendedName>
        <fullName evidence="9">Geranylgeranylglyceryl phosphate synthase</fullName>
        <shortName evidence="9">GGGP synthase</shortName>
        <shortName evidence="9">GGGPS</shortName>
        <ecNumber evidence="9">2.5.1.41</ecNumber>
    </recommendedName>
    <alternativeName>
        <fullName evidence="9">(S)-3-O-geranylgeranylglyceryl phosphate synthase</fullName>
    </alternativeName>
    <alternativeName>
        <fullName evidence="9">Phosphoglycerol geranylgeranyltransferase</fullName>
    </alternativeName>
</protein>
<name>A0A1G7CVS2_9FLAO</name>
<comment type="similarity">
    <text evidence="9">Belongs to the GGGP/HepGP synthase family. Group II subfamily.</text>
</comment>
<keyword evidence="2 9" id="KW-0808">Transferase</keyword>
<evidence type="ECO:0000256" key="5">
    <source>
        <dbReference type="ARBA" id="ARBA00023098"/>
    </source>
</evidence>
<keyword evidence="4 9" id="KW-0460">Magnesium</keyword>
<dbReference type="NCBIfam" id="NF003198">
    <property type="entry name" value="PRK04169.1-2"/>
    <property type="match status" value="1"/>
</dbReference>
<dbReference type="OrthoDB" id="9807235at2"/>
<keyword evidence="5 9" id="KW-0443">Lipid metabolism</keyword>
<dbReference type="InterPro" id="IPR039074">
    <property type="entry name" value="GGGP/HepGP_synthase_I"/>
</dbReference>
<dbReference type="InterPro" id="IPR008205">
    <property type="entry name" value="GGGP_HepGP_synthase"/>
</dbReference>
<organism evidence="10 11">
    <name type="scientific">Ulvibacter litoralis</name>
    <dbReference type="NCBI Taxonomy" id="227084"/>
    <lineage>
        <taxon>Bacteria</taxon>
        <taxon>Pseudomonadati</taxon>
        <taxon>Bacteroidota</taxon>
        <taxon>Flavobacteriia</taxon>
        <taxon>Flavobacteriales</taxon>
        <taxon>Flavobacteriaceae</taxon>
        <taxon>Ulvibacter</taxon>
    </lineage>
</organism>
<sequence>MECYQALLKGISENRKFLAILIDPDKFFIAEADVFLKQLPKETTHLFVGGSTVVEGATEATVNALKRASTLPIFLFPGDYTQVTSEADVLLFLSLLSGRNAEYLIGQQVKSISKLQQTALEIISTGYLLLDGGNQSAVARVSNTEPMSQEDVGAIVHTALAGEYMGAKLIYLEAGSGATIPVHPRIISEVKKAISIPLLVGGGIRTERQKQEAYTAGADLVVMGTVFEKIKK</sequence>
<dbReference type="Proteomes" id="UP000199321">
    <property type="component" value="Unassembled WGS sequence"/>
</dbReference>
<keyword evidence="3 9" id="KW-0479">Metal-binding</keyword>
<dbReference type="EC" id="2.5.1.41" evidence="9"/>
<keyword evidence="11" id="KW-1185">Reference proteome</keyword>
<dbReference type="STRING" id="227084.SAMN05421855_101564"/>
<feature type="binding site" evidence="9">
    <location>
        <begin position="224"/>
        <end position="225"/>
    </location>
    <ligand>
        <name>sn-glycerol 1-phosphate</name>
        <dbReference type="ChEBI" id="CHEBI:57685"/>
    </ligand>
</feature>
<comment type="caution">
    <text evidence="9">Lacks conserved residue(s) required for the propagation of feature annotation.</text>
</comment>
<feature type="binding site" evidence="9">
    <location>
        <begin position="171"/>
        <end position="177"/>
    </location>
    <ligand>
        <name>sn-glycerol 1-phosphate</name>
        <dbReference type="ChEBI" id="CHEBI:57685"/>
    </ligand>
</feature>
<dbReference type="PANTHER" id="PTHR40029:SF2">
    <property type="entry name" value="HEPTAPRENYLGLYCERYL PHOSPHATE SYNTHASE"/>
    <property type="match status" value="1"/>
</dbReference>
<evidence type="ECO:0000313" key="10">
    <source>
        <dbReference type="EMBL" id="SDE42726.1"/>
    </source>
</evidence>
<dbReference type="NCBIfam" id="TIGR01769">
    <property type="entry name" value="GGGP"/>
    <property type="match status" value="1"/>
</dbReference>
<feature type="binding site" evidence="9">
    <location>
        <position position="51"/>
    </location>
    <ligand>
        <name>Mg(2+)</name>
        <dbReference type="ChEBI" id="CHEBI:18420"/>
    </ligand>
</feature>
<dbReference type="SUPFAM" id="SSF51395">
    <property type="entry name" value="FMN-linked oxidoreductases"/>
    <property type="match status" value="1"/>
</dbReference>
<dbReference type="GO" id="GO:0046474">
    <property type="term" value="P:glycerophospholipid biosynthetic process"/>
    <property type="evidence" value="ECO:0007669"/>
    <property type="project" value="UniProtKB-UniRule"/>
</dbReference>
<dbReference type="Pfam" id="PF01884">
    <property type="entry name" value="PcrB"/>
    <property type="match status" value="1"/>
</dbReference>
<evidence type="ECO:0000256" key="4">
    <source>
        <dbReference type="ARBA" id="ARBA00022842"/>
    </source>
</evidence>
<comment type="function">
    <text evidence="9">Prenyltransferase that catalyzes the transfer of the geranylgeranyl moiety of geranylgeranyl diphosphate (GGPP) to the C3 hydroxyl of sn-glycerol-1-phosphate (G1P).</text>
</comment>
<evidence type="ECO:0000256" key="1">
    <source>
        <dbReference type="ARBA" id="ARBA00022516"/>
    </source>
</evidence>